<comment type="similarity">
    <text evidence="1 4 5">Belongs to the TonB-dependent receptor family.</text>
</comment>
<feature type="signal peptide" evidence="6">
    <location>
        <begin position="1"/>
        <end position="21"/>
    </location>
</feature>
<keyword evidence="4" id="KW-1134">Transmembrane beta strand</keyword>
<feature type="domain" description="TonB-dependent receptor-like beta-barrel" evidence="7">
    <location>
        <begin position="242"/>
        <end position="676"/>
    </location>
</feature>
<dbReference type="InterPro" id="IPR012910">
    <property type="entry name" value="Plug_dom"/>
</dbReference>
<dbReference type="RefSeq" id="WP_219236740.1">
    <property type="nucleotide sequence ID" value="NZ_JAHWZX010000001.1"/>
</dbReference>
<keyword evidence="4" id="KW-0813">Transport</keyword>
<accession>A0ABS6XHI0</accession>
<comment type="caution">
    <text evidence="9">The sequence shown here is derived from an EMBL/GenBank/DDBJ whole genome shotgun (WGS) entry which is preliminary data.</text>
</comment>
<dbReference type="InterPro" id="IPR039426">
    <property type="entry name" value="TonB-dep_rcpt-like"/>
</dbReference>
<comment type="subcellular location">
    <subcellularLocation>
        <location evidence="4">Cell outer membrane</location>
        <topology evidence="4">Multi-pass membrane protein</topology>
    </subcellularLocation>
</comment>
<feature type="chain" id="PRO_5046700813" evidence="6">
    <location>
        <begin position="22"/>
        <end position="711"/>
    </location>
</feature>
<dbReference type="InterPro" id="IPR000531">
    <property type="entry name" value="Beta-barrel_TonB"/>
</dbReference>
<keyword evidence="4" id="KW-0812">Transmembrane</keyword>
<keyword evidence="10" id="KW-1185">Reference proteome</keyword>
<dbReference type="PANTHER" id="PTHR32552:SF74">
    <property type="entry name" value="HYDROXAMATE SIDEROPHORE RECEPTOR FHUE"/>
    <property type="match status" value="1"/>
</dbReference>
<dbReference type="InterPro" id="IPR010105">
    <property type="entry name" value="TonB_sidphr_rcpt"/>
</dbReference>
<feature type="domain" description="TonB-dependent receptor plug" evidence="8">
    <location>
        <begin position="70"/>
        <end position="166"/>
    </location>
</feature>
<dbReference type="PROSITE" id="PS52016">
    <property type="entry name" value="TONB_DEPENDENT_REC_3"/>
    <property type="match status" value="1"/>
</dbReference>
<keyword evidence="4 5" id="KW-0472">Membrane</keyword>
<name>A0ABS6XHI0_9SPHN</name>
<evidence type="ECO:0000313" key="10">
    <source>
        <dbReference type="Proteomes" id="UP001197214"/>
    </source>
</evidence>
<dbReference type="CDD" id="cd01347">
    <property type="entry name" value="ligand_gated_channel"/>
    <property type="match status" value="1"/>
</dbReference>
<keyword evidence="6" id="KW-0732">Signal</keyword>
<keyword evidence="4" id="KW-0998">Cell outer membrane</keyword>
<evidence type="ECO:0000256" key="4">
    <source>
        <dbReference type="PROSITE-ProRule" id="PRU01360"/>
    </source>
</evidence>
<organism evidence="9 10">
    <name type="scientific">Stakelama flava</name>
    <dbReference type="NCBI Taxonomy" id="2860338"/>
    <lineage>
        <taxon>Bacteria</taxon>
        <taxon>Pseudomonadati</taxon>
        <taxon>Pseudomonadota</taxon>
        <taxon>Alphaproteobacteria</taxon>
        <taxon>Sphingomonadales</taxon>
        <taxon>Sphingomonadaceae</taxon>
        <taxon>Stakelama</taxon>
    </lineage>
</organism>
<dbReference type="NCBIfam" id="TIGR01783">
    <property type="entry name" value="TonB-siderophor"/>
    <property type="match status" value="1"/>
</dbReference>
<evidence type="ECO:0000259" key="7">
    <source>
        <dbReference type="Pfam" id="PF00593"/>
    </source>
</evidence>
<evidence type="ECO:0000256" key="3">
    <source>
        <dbReference type="ARBA" id="ARBA00023170"/>
    </source>
</evidence>
<gene>
    <name evidence="9" type="ORF">KY084_02090</name>
</gene>
<evidence type="ECO:0000259" key="8">
    <source>
        <dbReference type="Pfam" id="PF07715"/>
    </source>
</evidence>
<sequence>MSRFLIAAGISLVALSAPAYAADGDTTAVAPATPQDVGSSSTNDSGDIVVTGYRFLDADTSGITNLPLPIEKVPQSISLVNNDFVKAADLKNMGEIAQYTPGALWASYSPSYGNQLWLRGFAANYAVDGLLVGDQITDPDPATLERYELVKGPASVVYGAQSPGGVVNLVSKSAGPHTPSYVEALGGSWSRWRLEGQVAGALNASGTIRAIAVAAHEQGGSFVDFVHLNKTVLYGGLDVDVTPTLSGYLHVNYQRTEDTPYNGIPTFTDGSPVPVARSFLVGGSDFRALAQARRTDAGLTWRPSDLWSFDLKTVYQYTTHGGDNVYPYGFIATDGSFPINGEHFSDWRVYDFTVAGTTIRKLDDLGLPGSTLSASLRYQHYRYFISELNFDGGTANIFDGDQAVSDAFNALTPVPGGYEQDQRMNYLTGSAQAVIKVADPVTLVGGIAYSRPKVDQQVYDGAFQQYNPGNQLSYRAAAIVTPARGLNFYGSYSESYQPNLRIDVGHDVLPPVKGKQYEIGAKYLLGHHILLTGALFQIDESNVAVYDTMIDGEALYRAAGVRHRGAELEATGAITDHWQVKAGLALLDPRVTKDPEHPSNVGETRPWLPRSTADLYTSYALPNGISVGGGMRYMGAVKTYDRSSTPTPDLHAYTVFDTDLGYTIGHWHAQLNLKNLFDKHYYVGTPVFQSLSAGLYPGEPRSFAISLRREL</sequence>
<evidence type="ECO:0000256" key="5">
    <source>
        <dbReference type="RuleBase" id="RU003357"/>
    </source>
</evidence>
<keyword evidence="3 9" id="KW-0675">Receptor</keyword>
<evidence type="ECO:0000256" key="1">
    <source>
        <dbReference type="ARBA" id="ARBA00009810"/>
    </source>
</evidence>
<protein>
    <submittedName>
        <fullName evidence="9">TonB-dependent siderophore receptor</fullName>
    </submittedName>
</protein>
<dbReference type="EMBL" id="JAHWZX010000001">
    <property type="protein sequence ID" value="MBW4329664.1"/>
    <property type="molecule type" value="Genomic_DNA"/>
</dbReference>
<dbReference type="Pfam" id="PF00593">
    <property type="entry name" value="TonB_dep_Rec_b-barrel"/>
    <property type="match status" value="1"/>
</dbReference>
<keyword evidence="2 5" id="KW-0798">TonB box</keyword>
<dbReference type="Proteomes" id="UP001197214">
    <property type="component" value="Unassembled WGS sequence"/>
</dbReference>
<proteinExistence type="inferred from homology"/>
<evidence type="ECO:0000313" key="9">
    <source>
        <dbReference type="EMBL" id="MBW4329664.1"/>
    </source>
</evidence>
<dbReference type="PANTHER" id="PTHR32552">
    <property type="entry name" value="FERRICHROME IRON RECEPTOR-RELATED"/>
    <property type="match status" value="1"/>
</dbReference>
<dbReference type="Pfam" id="PF07715">
    <property type="entry name" value="Plug"/>
    <property type="match status" value="1"/>
</dbReference>
<evidence type="ECO:0000256" key="2">
    <source>
        <dbReference type="ARBA" id="ARBA00023077"/>
    </source>
</evidence>
<evidence type="ECO:0000256" key="6">
    <source>
        <dbReference type="SAM" id="SignalP"/>
    </source>
</evidence>
<reference evidence="9 10" key="1">
    <citation type="submission" date="2021-07" db="EMBL/GenBank/DDBJ databases">
        <title>Stakelama flava sp. nov., a novel endophytic bacterium isolated from branch of Kandelia candel.</title>
        <authorList>
            <person name="Tuo L."/>
        </authorList>
    </citation>
    <scope>NUCLEOTIDE SEQUENCE [LARGE SCALE GENOMIC DNA]</scope>
    <source>
        <strain evidence="9 10">CBK3Z-3</strain>
    </source>
</reference>